<evidence type="ECO:0000313" key="3">
    <source>
        <dbReference type="Proteomes" id="UP000184356"/>
    </source>
</evidence>
<feature type="transmembrane region" description="Helical" evidence="1">
    <location>
        <begin position="20"/>
        <end position="40"/>
    </location>
</feature>
<feature type="transmembrane region" description="Helical" evidence="1">
    <location>
        <begin position="77"/>
        <end position="98"/>
    </location>
</feature>
<feature type="transmembrane region" description="Helical" evidence="1">
    <location>
        <begin position="46"/>
        <end position="65"/>
    </location>
</feature>
<keyword evidence="1" id="KW-0472">Membrane</keyword>
<evidence type="ECO:0000256" key="1">
    <source>
        <dbReference type="SAM" id="Phobius"/>
    </source>
</evidence>
<keyword evidence="3" id="KW-1185">Reference proteome</keyword>
<dbReference type="EMBL" id="KV878583">
    <property type="protein sequence ID" value="OJJ62578.1"/>
    <property type="molecule type" value="Genomic_DNA"/>
</dbReference>
<evidence type="ECO:0008006" key="4">
    <source>
        <dbReference type="Google" id="ProtNLM"/>
    </source>
</evidence>
<dbReference type="RefSeq" id="XP_040706384.1">
    <property type="nucleotide sequence ID" value="XM_040840527.1"/>
</dbReference>
<keyword evidence="1" id="KW-0812">Transmembrane</keyword>
<gene>
    <name evidence="2" type="ORF">ASPSYDRAFT_129437</name>
</gene>
<dbReference type="VEuPathDB" id="FungiDB:ASPSYDRAFT_129437"/>
<dbReference type="OrthoDB" id="4493262at2759"/>
<name>A0A1L9TT80_9EURO</name>
<dbReference type="Proteomes" id="UP000184356">
    <property type="component" value="Unassembled WGS sequence"/>
</dbReference>
<protein>
    <recommendedName>
        <fullName evidence="4">MARVEL domain-containing protein</fullName>
    </recommendedName>
</protein>
<organism evidence="2 3">
    <name type="scientific">Aspergillus sydowii CBS 593.65</name>
    <dbReference type="NCBI Taxonomy" id="1036612"/>
    <lineage>
        <taxon>Eukaryota</taxon>
        <taxon>Fungi</taxon>
        <taxon>Dikarya</taxon>
        <taxon>Ascomycota</taxon>
        <taxon>Pezizomycotina</taxon>
        <taxon>Eurotiomycetes</taxon>
        <taxon>Eurotiomycetidae</taxon>
        <taxon>Eurotiales</taxon>
        <taxon>Aspergillaceae</taxon>
        <taxon>Aspergillus</taxon>
        <taxon>Aspergillus subgen. Nidulantes</taxon>
    </lineage>
</organism>
<feature type="transmembrane region" description="Helical" evidence="1">
    <location>
        <begin position="110"/>
        <end position="130"/>
    </location>
</feature>
<sequence>MGYIISNLWSVQSSGPRTVIRVLDSAIATVGIICIAVGYRDPASGMIYYIILGVAAVWSTVISFLTYTERLFHPGILIPLDFALSAVHYVFGIVNALAADSSGYLHGNAIAATFLLIIAALHTLFFVLACRDTHVRRRSSVSGTQKGGLETYSV</sequence>
<proteinExistence type="predicted"/>
<reference evidence="3" key="1">
    <citation type="journal article" date="2017" name="Genome Biol.">
        <title>Comparative genomics reveals high biological diversity and specific adaptations in the industrially and medically important fungal genus Aspergillus.</title>
        <authorList>
            <person name="de Vries R.P."/>
            <person name="Riley R."/>
            <person name="Wiebenga A."/>
            <person name="Aguilar-Osorio G."/>
            <person name="Amillis S."/>
            <person name="Uchima C.A."/>
            <person name="Anderluh G."/>
            <person name="Asadollahi M."/>
            <person name="Askin M."/>
            <person name="Barry K."/>
            <person name="Battaglia E."/>
            <person name="Bayram O."/>
            <person name="Benocci T."/>
            <person name="Braus-Stromeyer S.A."/>
            <person name="Caldana C."/>
            <person name="Canovas D."/>
            <person name="Cerqueira G.C."/>
            <person name="Chen F."/>
            <person name="Chen W."/>
            <person name="Choi C."/>
            <person name="Clum A."/>
            <person name="Dos Santos R.A."/>
            <person name="Damasio A.R."/>
            <person name="Diallinas G."/>
            <person name="Emri T."/>
            <person name="Fekete E."/>
            <person name="Flipphi M."/>
            <person name="Freyberg S."/>
            <person name="Gallo A."/>
            <person name="Gournas C."/>
            <person name="Habgood R."/>
            <person name="Hainaut M."/>
            <person name="Harispe M.L."/>
            <person name="Henrissat B."/>
            <person name="Hilden K.S."/>
            <person name="Hope R."/>
            <person name="Hossain A."/>
            <person name="Karabika E."/>
            <person name="Karaffa L."/>
            <person name="Karanyi Z."/>
            <person name="Krasevec N."/>
            <person name="Kuo A."/>
            <person name="Kusch H."/>
            <person name="LaButti K."/>
            <person name="Lagendijk E.L."/>
            <person name="Lapidus A."/>
            <person name="Levasseur A."/>
            <person name="Lindquist E."/>
            <person name="Lipzen A."/>
            <person name="Logrieco A.F."/>
            <person name="MacCabe A."/>
            <person name="Maekelae M.R."/>
            <person name="Malavazi I."/>
            <person name="Melin P."/>
            <person name="Meyer V."/>
            <person name="Mielnichuk N."/>
            <person name="Miskei M."/>
            <person name="Molnar A.P."/>
            <person name="Mule G."/>
            <person name="Ngan C.Y."/>
            <person name="Orejas M."/>
            <person name="Orosz E."/>
            <person name="Ouedraogo J.P."/>
            <person name="Overkamp K.M."/>
            <person name="Park H.-S."/>
            <person name="Perrone G."/>
            <person name="Piumi F."/>
            <person name="Punt P.J."/>
            <person name="Ram A.F."/>
            <person name="Ramon A."/>
            <person name="Rauscher S."/>
            <person name="Record E."/>
            <person name="Riano-Pachon D.M."/>
            <person name="Robert V."/>
            <person name="Roehrig J."/>
            <person name="Ruller R."/>
            <person name="Salamov A."/>
            <person name="Salih N.S."/>
            <person name="Samson R.A."/>
            <person name="Sandor E."/>
            <person name="Sanguinetti M."/>
            <person name="Schuetze T."/>
            <person name="Sepcic K."/>
            <person name="Shelest E."/>
            <person name="Sherlock G."/>
            <person name="Sophianopoulou V."/>
            <person name="Squina F.M."/>
            <person name="Sun H."/>
            <person name="Susca A."/>
            <person name="Todd R.B."/>
            <person name="Tsang A."/>
            <person name="Unkles S.E."/>
            <person name="van de Wiele N."/>
            <person name="van Rossen-Uffink D."/>
            <person name="Oliveira J.V."/>
            <person name="Vesth T.C."/>
            <person name="Visser J."/>
            <person name="Yu J.-H."/>
            <person name="Zhou M."/>
            <person name="Andersen M.R."/>
            <person name="Archer D.B."/>
            <person name="Baker S.E."/>
            <person name="Benoit I."/>
            <person name="Brakhage A.A."/>
            <person name="Braus G.H."/>
            <person name="Fischer R."/>
            <person name="Frisvad J.C."/>
            <person name="Goldman G.H."/>
            <person name="Houbraken J."/>
            <person name="Oakley B."/>
            <person name="Pocsi I."/>
            <person name="Scazzocchio C."/>
            <person name="Seiboth B."/>
            <person name="vanKuyk P.A."/>
            <person name="Wortman J."/>
            <person name="Dyer P.S."/>
            <person name="Grigoriev I.V."/>
        </authorList>
    </citation>
    <scope>NUCLEOTIDE SEQUENCE [LARGE SCALE GENOMIC DNA]</scope>
    <source>
        <strain evidence="3">CBS 593.65</strain>
    </source>
</reference>
<keyword evidence="1" id="KW-1133">Transmembrane helix</keyword>
<dbReference type="AlphaFoldDB" id="A0A1L9TT80"/>
<accession>A0A1L9TT80</accession>
<evidence type="ECO:0000313" key="2">
    <source>
        <dbReference type="EMBL" id="OJJ62578.1"/>
    </source>
</evidence>
<dbReference type="GeneID" id="63756600"/>